<keyword evidence="4" id="KW-1015">Disulfide bond</keyword>
<dbReference type="PANTHER" id="PTHR24038">
    <property type="entry name" value="STABILIN"/>
    <property type="match status" value="1"/>
</dbReference>
<comment type="caution">
    <text evidence="6">Lacks conserved residue(s) required for the propagation of feature annotation.</text>
</comment>
<comment type="subcellular location">
    <subcellularLocation>
        <location evidence="1">Membrane</location>
    </subcellularLocation>
</comment>
<evidence type="ECO:0000313" key="9">
    <source>
        <dbReference type="EMBL" id="MEQ2193350.1"/>
    </source>
</evidence>
<gene>
    <name evidence="9" type="ORF">XENOCAPTIV_014204</name>
</gene>
<comment type="caution">
    <text evidence="9">The sequence shown here is derived from an EMBL/GenBank/DDBJ whole genome shotgun (WGS) entry which is preliminary data.</text>
</comment>
<evidence type="ECO:0000259" key="8">
    <source>
        <dbReference type="PROSITE" id="PS50026"/>
    </source>
</evidence>
<accession>A0ABV0QC19</accession>
<dbReference type="PANTHER" id="PTHR24038:SF8">
    <property type="entry name" value="STABILIN-1"/>
    <property type="match status" value="1"/>
</dbReference>
<dbReference type="InterPro" id="IPR000742">
    <property type="entry name" value="EGF"/>
</dbReference>
<proteinExistence type="predicted"/>
<keyword evidence="10" id="KW-1185">Reference proteome</keyword>
<dbReference type="InterPro" id="IPR036378">
    <property type="entry name" value="FAS1_dom_sf"/>
</dbReference>
<dbReference type="SUPFAM" id="SSF82153">
    <property type="entry name" value="FAS1 domain"/>
    <property type="match status" value="1"/>
</dbReference>
<reference evidence="9 10" key="1">
    <citation type="submission" date="2021-06" db="EMBL/GenBank/DDBJ databases">
        <authorList>
            <person name="Palmer J.M."/>
        </authorList>
    </citation>
    <scope>NUCLEOTIDE SEQUENCE [LARGE SCALE GENOMIC DNA]</scope>
    <source>
        <strain evidence="9 10">XC_2019</strain>
        <tissue evidence="9">Muscle</tissue>
    </source>
</reference>
<dbReference type="Pfam" id="PF12947">
    <property type="entry name" value="EGF_3"/>
    <property type="match status" value="1"/>
</dbReference>
<dbReference type="Gene3D" id="2.10.25.10">
    <property type="entry name" value="Laminin"/>
    <property type="match status" value="1"/>
</dbReference>
<dbReference type="InterPro" id="IPR024731">
    <property type="entry name" value="NELL2-like_EGF"/>
</dbReference>
<dbReference type="EMBL" id="JAHRIN010008433">
    <property type="protein sequence ID" value="MEQ2193350.1"/>
    <property type="molecule type" value="Genomic_DNA"/>
</dbReference>
<keyword evidence="2 6" id="KW-0245">EGF-like domain</keyword>
<protein>
    <recommendedName>
        <fullName evidence="8">EGF-like domain-containing protein</fullName>
    </recommendedName>
</protein>
<evidence type="ECO:0000313" key="10">
    <source>
        <dbReference type="Proteomes" id="UP001434883"/>
    </source>
</evidence>
<sequence length="145" mass="16342">MGDGKVCDLINPCLRNNGGCHKLAKCELKDDGVHRCSCPDGYAGDGNQCFGFLLDELDMNLRFYSFFKLIQKFRHSSEDLSGNLTILAPSREAIRNMSEAENSFWTTRHRLPHFLRSGIHTLITLLVFICTAFISHKIGLSLYGK</sequence>
<evidence type="ECO:0000256" key="1">
    <source>
        <dbReference type="ARBA" id="ARBA00004370"/>
    </source>
</evidence>
<organism evidence="9 10">
    <name type="scientific">Xenoophorus captivus</name>
    <dbReference type="NCBI Taxonomy" id="1517983"/>
    <lineage>
        <taxon>Eukaryota</taxon>
        <taxon>Metazoa</taxon>
        <taxon>Chordata</taxon>
        <taxon>Craniata</taxon>
        <taxon>Vertebrata</taxon>
        <taxon>Euteleostomi</taxon>
        <taxon>Actinopterygii</taxon>
        <taxon>Neopterygii</taxon>
        <taxon>Teleostei</taxon>
        <taxon>Neoteleostei</taxon>
        <taxon>Acanthomorphata</taxon>
        <taxon>Ovalentaria</taxon>
        <taxon>Atherinomorphae</taxon>
        <taxon>Cyprinodontiformes</taxon>
        <taxon>Goodeidae</taxon>
        <taxon>Xenoophorus</taxon>
    </lineage>
</organism>
<dbReference type="SUPFAM" id="SSF57196">
    <property type="entry name" value="EGF/Laminin"/>
    <property type="match status" value="1"/>
</dbReference>
<evidence type="ECO:0000256" key="6">
    <source>
        <dbReference type="PROSITE-ProRule" id="PRU00076"/>
    </source>
</evidence>
<keyword evidence="5" id="KW-0325">Glycoprotein</keyword>
<keyword evidence="3 7" id="KW-0472">Membrane</keyword>
<evidence type="ECO:0000256" key="4">
    <source>
        <dbReference type="ARBA" id="ARBA00023157"/>
    </source>
</evidence>
<evidence type="ECO:0000256" key="3">
    <source>
        <dbReference type="ARBA" id="ARBA00023136"/>
    </source>
</evidence>
<evidence type="ECO:0000256" key="2">
    <source>
        <dbReference type="ARBA" id="ARBA00022536"/>
    </source>
</evidence>
<keyword evidence="7" id="KW-1133">Transmembrane helix</keyword>
<feature type="transmembrane region" description="Helical" evidence="7">
    <location>
        <begin position="114"/>
        <end position="135"/>
    </location>
</feature>
<dbReference type="Proteomes" id="UP001434883">
    <property type="component" value="Unassembled WGS sequence"/>
</dbReference>
<dbReference type="PROSITE" id="PS50026">
    <property type="entry name" value="EGF_3"/>
    <property type="match status" value="1"/>
</dbReference>
<evidence type="ECO:0000256" key="5">
    <source>
        <dbReference type="ARBA" id="ARBA00023180"/>
    </source>
</evidence>
<name>A0ABV0QC19_9TELE</name>
<evidence type="ECO:0000256" key="7">
    <source>
        <dbReference type="SAM" id="Phobius"/>
    </source>
</evidence>
<feature type="domain" description="EGF-like" evidence="8">
    <location>
        <begin position="9"/>
        <end position="48"/>
    </location>
</feature>
<keyword evidence="7" id="KW-0812">Transmembrane</keyword>